<dbReference type="InterPro" id="IPR002514">
    <property type="entry name" value="Transposase_8"/>
</dbReference>
<dbReference type="PANTHER" id="PTHR33215">
    <property type="entry name" value="PROTEIN DISTAL ANTENNA"/>
    <property type="match status" value="1"/>
</dbReference>
<dbReference type="Gene3D" id="1.10.10.60">
    <property type="entry name" value="Homeodomain-like"/>
    <property type="match status" value="1"/>
</dbReference>
<reference evidence="3" key="1">
    <citation type="submission" date="2015-11" db="EMBL/GenBank/DDBJ databases">
        <authorList>
            <person name="Dugat-Bony E."/>
        </authorList>
    </citation>
    <scope>NUCLEOTIDE SEQUENCE [LARGE SCALE GENOMIC DNA]</scope>
    <source>
        <strain evidence="3">Mu292</strain>
    </source>
</reference>
<proteinExistence type="predicted"/>
<dbReference type="GO" id="GO:0003677">
    <property type="term" value="F:DNA binding"/>
    <property type="evidence" value="ECO:0007669"/>
    <property type="project" value="InterPro"/>
</dbReference>
<dbReference type="Proteomes" id="UP000182498">
    <property type="component" value="Unassembled WGS sequence"/>
</dbReference>
<dbReference type="AlphaFoldDB" id="A0A0X8XWS6"/>
<dbReference type="OMA" id="RQWRATL"/>
<evidence type="ECO:0000256" key="1">
    <source>
        <dbReference type="SAM" id="Coils"/>
    </source>
</evidence>
<name>A0A0X8XWS6_9CORY</name>
<gene>
    <name evidence="2" type="ORF">CVAR292_02998</name>
</gene>
<dbReference type="Pfam" id="PF01527">
    <property type="entry name" value="HTH_Tnp_1"/>
    <property type="match status" value="1"/>
</dbReference>
<keyword evidence="3" id="KW-1185">Reference proteome</keyword>
<keyword evidence="1" id="KW-0175">Coiled coil</keyword>
<dbReference type="SUPFAM" id="SSF46689">
    <property type="entry name" value="Homeodomain-like"/>
    <property type="match status" value="1"/>
</dbReference>
<dbReference type="PANTHER" id="PTHR33215:SF13">
    <property type="entry name" value="PROTEIN DISTAL ANTENNA"/>
    <property type="match status" value="1"/>
</dbReference>
<dbReference type="GO" id="GO:0004803">
    <property type="term" value="F:transposase activity"/>
    <property type="evidence" value="ECO:0007669"/>
    <property type="project" value="InterPro"/>
</dbReference>
<feature type="coiled-coil region" evidence="1">
    <location>
        <begin position="67"/>
        <end position="94"/>
    </location>
</feature>
<evidence type="ECO:0000313" key="3">
    <source>
        <dbReference type="Proteomes" id="UP000182498"/>
    </source>
</evidence>
<dbReference type="EMBL" id="FAUH01000059">
    <property type="protein sequence ID" value="CUU67631.1"/>
    <property type="molecule type" value="Genomic_DNA"/>
</dbReference>
<accession>A0A0X8XWS6</accession>
<dbReference type="GO" id="GO:0006313">
    <property type="term" value="P:DNA transposition"/>
    <property type="evidence" value="ECO:0007669"/>
    <property type="project" value="InterPro"/>
</dbReference>
<dbReference type="InterPro" id="IPR009057">
    <property type="entry name" value="Homeodomain-like_sf"/>
</dbReference>
<dbReference type="InterPro" id="IPR051839">
    <property type="entry name" value="RD_transcriptional_regulator"/>
</dbReference>
<evidence type="ECO:0000313" key="2">
    <source>
        <dbReference type="EMBL" id="CUU67631.1"/>
    </source>
</evidence>
<sequence>MTDHTAGKRPRRTFSPEYKHEAARLVIDTGRTIAEVARELGVGAQTLGKWVAAEHADQAGEPTGELDLDERAELKRLRRELADVKKDNEFLGKAAAFFAAKQPPQNGMN</sequence>
<organism evidence="2 3">
    <name type="scientific">Corynebacterium variabile</name>
    <dbReference type="NCBI Taxonomy" id="1727"/>
    <lineage>
        <taxon>Bacteria</taxon>
        <taxon>Bacillati</taxon>
        <taxon>Actinomycetota</taxon>
        <taxon>Actinomycetes</taxon>
        <taxon>Mycobacteriales</taxon>
        <taxon>Corynebacteriaceae</taxon>
        <taxon>Corynebacterium</taxon>
    </lineage>
</organism>
<protein>
    <submittedName>
        <fullName evidence="2">Transposase and inactivated derivatives</fullName>
    </submittedName>
</protein>
<dbReference type="RefSeq" id="WP_014009899.1">
    <property type="nucleotide sequence ID" value="NZ_JBQQOO010000085.1"/>
</dbReference>